<dbReference type="EMBL" id="BAABME010005526">
    <property type="protein sequence ID" value="GAA0165886.1"/>
    <property type="molecule type" value="Genomic_DNA"/>
</dbReference>
<dbReference type="AlphaFoldDB" id="A0AAV3QRQ0"/>
<name>A0AAV3QRQ0_LITER</name>
<organism evidence="1 2">
    <name type="scientific">Lithospermum erythrorhizon</name>
    <name type="common">Purple gromwell</name>
    <name type="synonym">Lithospermum officinale var. erythrorhizon</name>
    <dbReference type="NCBI Taxonomy" id="34254"/>
    <lineage>
        <taxon>Eukaryota</taxon>
        <taxon>Viridiplantae</taxon>
        <taxon>Streptophyta</taxon>
        <taxon>Embryophyta</taxon>
        <taxon>Tracheophyta</taxon>
        <taxon>Spermatophyta</taxon>
        <taxon>Magnoliopsida</taxon>
        <taxon>eudicotyledons</taxon>
        <taxon>Gunneridae</taxon>
        <taxon>Pentapetalae</taxon>
        <taxon>asterids</taxon>
        <taxon>lamiids</taxon>
        <taxon>Boraginales</taxon>
        <taxon>Boraginaceae</taxon>
        <taxon>Boraginoideae</taxon>
        <taxon>Lithospermeae</taxon>
        <taxon>Lithospermum</taxon>
    </lineage>
</organism>
<sequence>MDAERATYCFTSFYFFYASDLFIQYSFLLQHVEVVLSSGDEARTEVVDSGESFGCMVTEVADSEDEAHVEVVDSAWPSDCMITKTYARGSQGDGAYTEVVDIEEPLDCVIMKAMVLVASSFTGVQHIESILRDSLRAAWSELCSFVEGKSHEDLLAEEEGIIASFEALAEFSRHDFSSQCEGLKVVFSATHDSEEKVARLWQELADVDTHVKDLRRQVAVREFLIIGLEGLRQRQLPWRRAS</sequence>
<keyword evidence="2" id="KW-1185">Reference proteome</keyword>
<gene>
    <name evidence="1" type="ORF">LIER_21172</name>
</gene>
<protein>
    <submittedName>
        <fullName evidence="1">Uncharacterized protein</fullName>
    </submittedName>
</protein>
<evidence type="ECO:0000313" key="1">
    <source>
        <dbReference type="EMBL" id="GAA0165886.1"/>
    </source>
</evidence>
<comment type="caution">
    <text evidence="1">The sequence shown here is derived from an EMBL/GenBank/DDBJ whole genome shotgun (WGS) entry which is preliminary data.</text>
</comment>
<reference evidence="1 2" key="1">
    <citation type="submission" date="2024-01" db="EMBL/GenBank/DDBJ databases">
        <title>The complete chloroplast genome sequence of Lithospermum erythrorhizon: insights into the phylogenetic relationship among Boraginaceae species and the maternal lineages of purple gromwells.</title>
        <authorList>
            <person name="Okada T."/>
            <person name="Watanabe K."/>
        </authorList>
    </citation>
    <scope>NUCLEOTIDE SEQUENCE [LARGE SCALE GENOMIC DNA]</scope>
</reference>
<accession>A0AAV3QRQ0</accession>
<proteinExistence type="predicted"/>
<dbReference type="Proteomes" id="UP001454036">
    <property type="component" value="Unassembled WGS sequence"/>
</dbReference>
<evidence type="ECO:0000313" key="2">
    <source>
        <dbReference type="Proteomes" id="UP001454036"/>
    </source>
</evidence>